<dbReference type="KEGG" id="lrs:PX52LOC_00671"/>
<dbReference type="SUPFAM" id="SSF54523">
    <property type="entry name" value="Pili subunits"/>
    <property type="match status" value="1"/>
</dbReference>
<dbReference type="Proteomes" id="UP000324974">
    <property type="component" value="Chromosome"/>
</dbReference>
<proteinExistence type="predicted"/>
<organism evidence="2 3">
    <name type="scientific">Limnoglobus roseus</name>
    <dbReference type="NCBI Taxonomy" id="2598579"/>
    <lineage>
        <taxon>Bacteria</taxon>
        <taxon>Pseudomonadati</taxon>
        <taxon>Planctomycetota</taxon>
        <taxon>Planctomycetia</taxon>
        <taxon>Gemmatales</taxon>
        <taxon>Gemmataceae</taxon>
        <taxon>Limnoglobus</taxon>
    </lineage>
</organism>
<dbReference type="AlphaFoldDB" id="A0A5C1A653"/>
<dbReference type="InterPro" id="IPR045584">
    <property type="entry name" value="Pilin-like"/>
</dbReference>
<dbReference type="InterPro" id="IPR011453">
    <property type="entry name" value="DUF1559"/>
</dbReference>
<name>A0A5C1A653_9BACT</name>
<protein>
    <submittedName>
        <fullName evidence="2">Prepilin-type cleavage/methylation domain-containing protein</fullName>
    </submittedName>
</protein>
<dbReference type="PANTHER" id="PTHR30093">
    <property type="entry name" value="GENERAL SECRETION PATHWAY PROTEIN G"/>
    <property type="match status" value="1"/>
</dbReference>
<sequence length="270" mass="29063">MQRRHAFTLIELLVVIAIIAILIGLLLPAVQKVRAAAARLQCNNNLHQIALGIHNYEGTIGVFPKYRKCDTSGGVDGDCYSLASATTWTGNGEIWWAPYDNRPAPSTTTAAQGNPNPDNTYANGGYPAGILWPYIEGNKKVFKCPNGIDPATGQEYQCSYGMNYVNGGPNGKSLVTLTNGNGTSNILIVWDHGKTPGCADSSHAATPANPRAPWPYPDTTSPKTHYPDQRHTNVFNVLYCDGHTVGMTQDMLTQIGAVQFLANGTVPAYP</sequence>
<dbReference type="Gene3D" id="3.30.700.10">
    <property type="entry name" value="Glycoprotein, Type 4 Pilin"/>
    <property type="match status" value="1"/>
</dbReference>
<dbReference type="OrthoDB" id="289947at2"/>
<dbReference type="NCBIfam" id="TIGR02532">
    <property type="entry name" value="IV_pilin_GFxxxE"/>
    <property type="match status" value="1"/>
</dbReference>
<evidence type="ECO:0000313" key="3">
    <source>
        <dbReference type="Proteomes" id="UP000324974"/>
    </source>
</evidence>
<gene>
    <name evidence="2" type="ORF">PX52LOC_00671</name>
</gene>
<feature type="domain" description="DUF1559" evidence="1">
    <location>
        <begin position="31"/>
        <end position="173"/>
    </location>
</feature>
<dbReference type="PANTHER" id="PTHR30093:SF2">
    <property type="entry name" value="TYPE II SECRETION SYSTEM PROTEIN H"/>
    <property type="match status" value="1"/>
</dbReference>
<dbReference type="RefSeq" id="WP_149108752.1">
    <property type="nucleotide sequence ID" value="NZ_CP042425.1"/>
</dbReference>
<reference evidence="3" key="1">
    <citation type="submission" date="2019-08" db="EMBL/GenBank/DDBJ databases">
        <title>Limnoglobus roseus gen. nov., sp. nov., a novel freshwater planctomycete with a giant genome from the family Gemmataceae.</title>
        <authorList>
            <person name="Kulichevskaya I.S."/>
            <person name="Naumoff D.G."/>
            <person name="Miroshnikov K."/>
            <person name="Ivanova A."/>
            <person name="Philippov D.A."/>
            <person name="Hakobyan A."/>
            <person name="Rijpstra I.C."/>
            <person name="Sinninghe Damste J.S."/>
            <person name="Liesack W."/>
            <person name="Dedysh S.N."/>
        </authorList>
    </citation>
    <scope>NUCLEOTIDE SEQUENCE [LARGE SCALE GENOMIC DNA]</scope>
    <source>
        <strain evidence="3">PX52</strain>
    </source>
</reference>
<evidence type="ECO:0000259" key="1">
    <source>
        <dbReference type="Pfam" id="PF07596"/>
    </source>
</evidence>
<dbReference type="Pfam" id="PF07963">
    <property type="entry name" value="N_methyl"/>
    <property type="match status" value="1"/>
</dbReference>
<dbReference type="InterPro" id="IPR012902">
    <property type="entry name" value="N_methyl_site"/>
</dbReference>
<keyword evidence="3" id="KW-1185">Reference proteome</keyword>
<accession>A0A5C1A653</accession>
<evidence type="ECO:0000313" key="2">
    <source>
        <dbReference type="EMBL" id="QEL13813.1"/>
    </source>
</evidence>
<dbReference type="EMBL" id="CP042425">
    <property type="protein sequence ID" value="QEL13813.1"/>
    <property type="molecule type" value="Genomic_DNA"/>
</dbReference>
<dbReference type="Pfam" id="PF07596">
    <property type="entry name" value="SBP_bac_10"/>
    <property type="match status" value="1"/>
</dbReference>